<accession>A0ABP8B136</accession>
<dbReference type="PROSITE" id="PS50977">
    <property type="entry name" value="HTH_TETR_2"/>
    <property type="match status" value="1"/>
</dbReference>
<sequence length="241" mass="26566">MRSATLAVMTTQPSPPSPAAAAAPLAPIALADRLPLRERKKLRTRQALIDTALELFTERGFDGTTLDDLCEAVEVSKRTFFRNFSSKEDVATAPLHDMWTALLDDLESCDPGGRPVLEMLQDTLLATLDRMTTEDWARRVRLSHRLAEKTPSMGAHGLHFCDRTSRAALAILHRRLTLADPYDLRPRLALDMIVAAFNRALETWAARPGSGTRAELAAHVRDAFTAIPGTLTLTVGLRDET</sequence>
<evidence type="ECO:0000313" key="8">
    <source>
        <dbReference type="Proteomes" id="UP001501251"/>
    </source>
</evidence>
<dbReference type="InterPro" id="IPR009057">
    <property type="entry name" value="Homeodomain-like_sf"/>
</dbReference>
<keyword evidence="1" id="KW-0805">Transcription regulation</keyword>
<dbReference type="PANTHER" id="PTHR30055:SF238">
    <property type="entry name" value="MYCOFACTOCIN BIOSYNTHESIS TRANSCRIPTIONAL REGULATOR MFTR-RELATED"/>
    <property type="match status" value="1"/>
</dbReference>
<keyword evidence="8" id="KW-1185">Reference proteome</keyword>
<comment type="caution">
    <text evidence="7">The sequence shown here is derived from an EMBL/GenBank/DDBJ whole genome shotgun (WGS) entry which is preliminary data.</text>
</comment>
<keyword evidence="3" id="KW-0804">Transcription</keyword>
<evidence type="ECO:0000256" key="4">
    <source>
        <dbReference type="PROSITE-ProRule" id="PRU00335"/>
    </source>
</evidence>
<dbReference type="PANTHER" id="PTHR30055">
    <property type="entry name" value="HTH-TYPE TRANSCRIPTIONAL REGULATOR RUTR"/>
    <property type="match status" value="1"/>
</dbReference>
<feature type="domain" description="HTH tetR-type" evidence="6">
    <location>
        <begin position="42"/>
        <end position="102"/>
    </location>
</feature>
<protein>
    <submittedName>
        <fullName evidence="7">TetR family transcriptional regulator</fullName>
    </submittedName>
</protein>
<dbReference type="PRINTS" id="PR00455">
    <property type="entry name" value="HTHTETR"/>
</dbReference>
<reference evidence="8" key="1">
    <citation type="journal article" date="2019" name="Int. J. Syst. Evol. Microbiol.">
        <title>The Global Catalogue of Microorganisms (GCM) 10K type strain sequencing project: providing services to taxonomists for standard genome sequencing and annotation.</title>
        <authorList>
            <consortium name="The Broad Institute Genomics Platform"/>
            <consortium name="The Broad Institute Genome Sequencing Center for Infectious Disease"/>
            <person name="Wu L."/>
            <person name="Ma J."/>
        </authorList>
    </citation>
    <scope>NUCLEOTIDE SEQUENCE [LARGE SCALE GENOMIC DNA]</scope>
    <source>
        <strain evidence="8">JCM 17388</strain>
    </source>
</reference>
<evidence type="ECO:0000256" key="3">
    <source>
        <dbReference type="ARBA" id="ARBA00023163"/>
    </source>
</evidence>
<name>A0ABP8B136_9ACTN</name>
<dbReference type="InterPro" id="IPR050109">
    <property type="entry name" value="HTH-type_TetR-like_transc_reg"/>
</dbReference>
<organism evidence="7 8">
    <name type="scientific">Streptosporangium oxazolinicum</name>
    <dbReference type="NCBI Taxonomy" id="909287"/>
    <lineage>
        <taxon>Bacteria</taxon>
        <taxon>Bacillati</taxon>
        <taxon>Actinomycetota</taxon>
        <taxon>Actinomycetes</taxon>
        <taxon>Streptosporangiales</taxon>
        <taxon>Streptosporangiaceae</taxon>
        <taxon>Streptosporangium</taxon>
    </lineage>
</organism>
<dbReference type="Proteomes" id="UP001501251">
    <property type="component" value="Unassembled WGS sequence"/>
</dbReference>
<feature type="DNA-binding region" description="H-T-H motif" evidence="4">
    <location>
        <begin position="65"/>
        <end position="84"/>
    </location>
</feature>
<feature type="region of interest" description="Disordered" evidence="5">
    <location>
        <begin position="1"/>
        <end position="21"/>
    </location>
</feature>
<evidence type="ECO:0000256" key="5">
    <source>
        <dbReference type="SAM" id="MobiDB-lite"/>
    </source>
</evidence>
<keyword evidence="2 4" id="KW-0238">DNA-binding</keyword>
<evidence type="ECO:0000256" key="2">
    <source>
        <dbReference type="ARBA" id="ARBA00023125"/>
    </source>
</evidence>
<dbReference type="SUPFAM" id="SSF46689">
    <property type="entry name" value="Homeodomain-like"/>
    <property type="match status" value="1"/>
</dbReference>
<evidence type="ECO:0000259" key="6">
    <source>
        <dbReference type="PROSITE" id="PS50977"/>
    </source>
</evidence>
<evidence type="ECO:0000313" key="7">
    <source>
        <dbReference type="EMBL" id="GAA4195580.1"/>
    </source>
</evidence>
<dbReference type="Gene3D" id="1.10.357.10">
    <property type="entry name" value="Tetracycline Repressor, domain 2"/>
    <property type="match status" value="1"/>
</dbReference>
<gene>
    <name evidence="7" type="ORF">GCM10022252_41650</name>
</gene>
<dbReference type="InterPro" id="IPR001647">
    <property type="entry name" value="HTH_TetR"/>
</dbReference>
<proteinExistence type="predicted"/>
<dbReference type="EMBL" id="BAABAQ010000007">
    <property type="protein sequence ID" value="GAA4195580.1"/>
    <property type="molecule type" value="Genomic_DNA"/>
</dbReference>
<evidence type="ECO:0000256" key="1">
    <source>
        <dbReference type="ARBA" id="ARBA00023015"/>
    </source>
</evidence>
<dbReference type="Pfam" id="PF00440">
    <property type="entry name" value="TetR_N"/>
    <property type="match status" value="1"/>
</dbReference>